<dbReference type="AlphaFoldDB" id="A0AA90N6Z8"/>
<dbReference type="SUPFAM" id="SSF56959">
    <property type="entry name" value="Leukocidin-like"/>
    <property type="match status" value="1"/>
</dbReference>
<protein>
    <submittedName>
        <fullName evidence="4">MspA family porin</fullName>
    </submittedName>
</protein>
<feature type="signal peptide" evidence="3">
    <location>
        <begin position="1"/>
        <end position="28"/>
    </location>
</feature>
<dbReference type="Pfam" id="PF09203">
    <property type="entry name" value="MspA"/>
    <property type="match status" value="1"/>
</dbReference>
<keyword evidence="1 3" id="KW-0732">Signal</keyword>
<feature type="region of interest" description="Disordered" evidence="2">
    <location>
        <begin position="27"/>
        <end position="53"/>
    </location>
</feature>
<dbReference type="Gene3D" id="2.60.40.1650">
    <property type="entry name" value="Porin MspA (Ig-like beta-sandwich domain)"/>
    <property type="match status" value="1"/>
</dbReference>
<dbReference type="InterPro" id="IPR036435">
    <property type="entry name" value="Leukocidin/porin_MspA_sf"/>
</dbReference>
<accession>A0AA90N6Z8</accession>
<dbReference type="InterPro" id="IPR015286">
    <property type="entry name" value="Porin_fam_mycobact-type"/>
</dbReference>
<comment type="caution">
    <text evidence="4">The sequence shown here is derived from an EMBL/GenBank/DDBJ whole genome shotgun (WGS) entry which is preliminary data.</text>
</comment>
<evidence type="ECO:0000313" key="4">
    <source>
        <dbReference type="EMBL" id="MDP0396737.1"/>
    </source>
</evidence>
<name>A0AA90N6Z8_9ACTN</name>
<feature type="chain" id="PRO_5041699670" evidence="3">
    <location>
        <begin position="29"/>
        <end position="266"/>
    </location>
</feature>
<evidence type="ECO:0000256" key="2">
    <source>
        <dbReference type="SAM" id="MobiDB-lite"/>
    </source>
</evidence>
<gene>
    <name evidence="4" type="ORF">Q7X28_02245</name>
</gene>
<organism evidence="4 5">
    <name type="scientific">Tsukamurella strandjordii</name>
    <dbReference type="NCBI Taxonomy" id="147577"/>
    <lineage>
        <taxon>Bacteria</taxon>
        <taxon>Bacillati</taxon>
        <taxon>Actinomycetota</taxon>
        <taxon>Actinomycetes</taxon>
        <taxon>Mycobacteriales</taxon>
        <taxon>Tsukamurellaceae</taxon>
        <taxon>Tsukamurella</taxon>
    </lineage>
</organism>
<proteinExistence type="predicted"/>
<sequence>MPSRTTHALIGAAVAVAAALTMAPIATAAPNPAPKPAADTKPKPDDEFADSSRTVVTRDGWKMVVTKTSEALRSVPPLNRSPQSFEAFSTIGGEATVSVADPKKPPKSKVKSAVLTTGLQVGCAVTADSLTVGGSISNATNVGVTPSVTANLTGTATGQGGTTGGSGGGSVSAGVTPGISATVGNTLTETGSISGVIKPGTSKDIPYAKKNLEGPDAATYTREVRVAVDNCIGGVQVRSYATIALQTDRTDDSITTYGKPIFITRP</sequence>
<keyword evidence="5" id="KW-1185">Reference proteome</keyword>
<dbReference type="Proteomes" id="UP001178281">
    <property type="component" value="Unassembled WGS sequence"/>
</dbReference>
<reference evidence="4" key="1">
    <citation type="submission" date="2023-08" db="EMBL/GenBank/DDBJ databases">
        <title>The draft genome of Tsukamurella strandjordii strain 050030.</title>
        <authorList>
            <person name="Zhao F."/>
            <person name="Feng Y."/>
            <person name="Zong Z."/>
        </authorList>
    </citation>
    <scope>NUCLEOTIDE SEQUENCE</scope>
    <source>
        <strain evidence="4">050030</strain>
    </source>
</reference>
<evidence type="ECO:0000313" key="5">
    <source>
        <dbReference type="Proteomes" id="UP001178281"/>
    </source>
</evidence>
<dbReference type="EMBL" id="JAUTIX010000001">
    <property type="protein sequence ID" value="MDP0396737.1"/>
    <property type="molecule type" value="Genomic_DNA"/>
</dbReference>
<evidence type="ECO:0000256" key="3">
    <source>
        <dbReference type="SAM" id="SignalP"/>
    </source>
</evidence>
<evidence type="ECO:0000256" key="1">
    <source>
        <dbReference type="ARBA" id="ARBA00022729"/>
    </source>
</evidence>
<dbReference type="RefSeq" id="WP_305110154.1">
    <property type="nucleotide sequence ID" value="NZ_JAUTIX010000001.1"/>
</dbReference>